<dbReference type="GO" id="GO:0016020">
    <property type="term" value="C:membrane"/>
    <property type="evidence" value="ECO:0007669"/>
    <property type="project" value="UniProtKB-SubCell"/>
</dbReference>
<dbReference type="PANTHER" id="PTHR46825">
    <property type="entry name" value="D-ALANYL-D-ALANINE-CARBOXYPEPTIDASE/ENDOPEPTIDASE AMPH"/>
    <property type="match status" value="1"/>
</dbReference>
<reference evidence="6" key="1">
    <citation type="submission" date="2016-10" db="EMBL/GenBank/DDBJ databases">
        <authorList>
            <person name="Varghese N."/>
            <person name="Submissions S."/>
        </authorList>
    </citation>
    <scope>NUCLEOTIDE SEQUENCE [LARGE SCALE GENOMIC DNA]</scope>
    <source>
        <strain evidence="6">DSM 17724</strain>
    </source>
</reference>
<dbReference type="Pfam" id="PF00144">
    <property type="entry name" value="Beta-lactamase"/>
    <property type="match status" value="1"/>
</dbReference>
<evidence type="ECO:0000256" key="2">
    <source>
        <dbReference type="ARBA" id="ARBA00023136"/>
    </source>
</evidence>
<comment type="subcellular location">
    <subcellularLocation>
        <location evidence="1">Membrane</location>
    </subcellularLocation>
</comment>
<proteinExistence type="predicted"/>
<sequence>MEHYKTKLSTLILLFCLIHIQFVWAQKPDINKINQQLKILEKENYLSGVVLIAKNGQSIYKEAFGFANLADSIRNKTDTKFNLASMNKMFTAMVIMQLAEAGKISLQDKVGKYLTDYPNKPVADSVTIHQLLTHTSGMGNFWAEHDKLAKEKFKTVEDYLPLFVNQKLAFAPGSDFLYSNSGYMVLGLIIEKITGKSYFDFVKENIYKPTKMMDTDAYELDEAIPNLATGYTMSLEKPGQWKNNIFSNVVKGTPAGGGYATADDLLKFANALQNNILLNKKNTELYTSGKVKYREGMYSYGIIENKINGHRIIGHTGGHFGIANELMIFPDLGYTVVILTNGEVENYWEISNLVKREIGGSTPAIESFFYTKDVIKEVCNKGYEAAMMKIKNSSKKYPLKENLIERYGYKLLFEKKYNQAIDLFKLNINNFPDSSYGYYNMSEAYRISNQKEKAIEFLKIYIEKEPDDKDALSKYEMLKIKTSIDKIN</sequence>
<dbReference type="InterPro" id="IPR019734">
    <property type="entry name" value="TPR_rpt"/>
</dbReference>
<feature type="domain" description="Beta-lactamase-related" evidence="4">
    <location>
        <begin position="42"/>
        <end position="345"/>
    </location>
</feature>
<evidence type="ECO:0000256" key="3">
    <source>
        <dbReference type="PROSITE-ProRule" id="PRU00339"/>
    </source>
</evidence>
<keyword evidence="3" id="KW-0802">TPR repeat</keyword>
<dbReference type="PANTHER" id="PTHR46825:SF11">
    <property type="entry name" value="PENICILLIN-BINDING PROTEIN 4"/>
    <property type="match status" value="1"/>
</dbReference>
<dbReference type="InterPro" id="IPR001466">
    <property type="entry name" value="Beta-lactam-related"/>
</dbReference>
<dbReference type="SUPFAM" id="SSF56601">
    <property type="entry name" value="beta-lactamase/transpeptidase-like"/>
    <property type="match status" value="1"/>
</dbReference>
<accession>A0A1I0RZR7</accession>
<evidence type="ECO:0000313" key="5">
    <source>
        <dbReference type="EMBL" id="SEW47165.1"/>
    </source>
</evidence>
<dbReference type="EMBL" id="FOIU01000003">
    <property type="protein sequence ID" value="SEW47165.1"/>
    <property type="molecule type" value="Genomic_DNA"/>
</dbReference>
<dbReference type="Gene3D" id="3.40.710.10">
    <property type="entry name" value="DD-peptidase/beta-lactamase superfamily"/>
    <property type="match status" value="1"/>
</dbReference>
<name>A0A1I0RZR7_9FLAO</name>
<evidence type="ECO:0000259" key="4">
    <source>
        <dbReference type="Pfam" id="PF00144"/>
    </source>
</evidence>
<dbReference type="InterPro" id="IPR012338">
    <property type="entry name" value="Beta-lactam/transpept-like"/>
</dbReference>
<dbReference type="AlphaFoldDB" id="A0A1I0RZR7"/>
<dbReference type="PROSITE" id="PS50005">
    <property type="entry name" value="TPR"/>
    <property type="match status" value="1"/>
</dbReference>
<dbReference type="Proteomes" id="UP000199469">
    <property type="component" value="Unassembled WGS sequence"/>
</dbReference>
<dbReference type="STRING" id="356305.SAMN05421841_3450"/>
<dbReference type="RefSeq" id="WP_089794800.1">
    <property type="nucleotide sequence ID" value="NZ_FOIU01000003.1"/>
</dbReference>
<gene>
    <name evidence="5" type="ORF">SAMN05421841_3450</name>
</gene>
<keyword evidence="6" id="KW-1185">Reference proteome</keyword>
<dbReference type="Gene3D" id="1.25.40.10">
    <property type="entry name" value="Tetratricopeptide repeat domain"/>
    <property type="match status" value="1"/>
</dbReference>
<dbReference type="OrthoDB" id="9793489at2"/>
<dbReference type="InterPro" id="IPR011990">
    <property type="entry name" value="TPR-like_helical_dom_sf"/>
</dbReference>
<dbReference type="SUPFAM" id="SSF48452">
    <property type="entry name" value="TPR-like"/>
    <property type="match status" value="1"/>
</dbReference>
<evidence type="ECO:0000256" key="1">
    <source>
        <dbReference type="ARBA" id="ARBA00004370"/>
    </source>
</evidence>
<dbReference type="InterPro" id="IPR050491">
    <property type="entry name" value="AmpC-like"/>
</dbReference>
<organism evidence="5 6">
    <name type="scientific">Chryseobacterium wanjuense</name>
    <dbReference type="NCBI Taxonomy" id="356305"/>
    <lineage>
        <taxon>Bacteria</taxon>
        <taxon>Pseudomonadati</taxon>
        <taxon>Bacteroidota</taxon>
        <taxon>Flavobacteriia</taxon>
        <taxon>Flavobacteriales</taxon>
        <taxon>Weeksellaceae</taxon>
        <taxon>Chryseobacterium group</taxon>
        <taxon>Chryseobacterium</taxon>
    </lineage>
</organism>
<keyword evidence="2" id="KW-0472">Membrane</keyword>
<evidence type="ECO:0000313" key="6">
    <source>
        <dbReference type="Proteomes" id="UP000199469"/>
    </source>
</evidence>
<protein>
    <submittedName>
        <fullName evidence="5">CubicO group peptidase, beta-lactamase class C family</fullName>
    </submittedName>
</protein>
<feature type="repeat" description="TPR" evidence="3">
    <location>
        <begin position="435"/>
        <end position="468"/>
    </location>
</feature>